<proteinExistence type="predicted"/>
<dbReference type="SUPFAM" id="SSF103473">
    <property type="entry name" value="MFS general substrate transporter"/>
    <property type="match status" value="1"/>
</dbReference>
<feature type="transmembrane region" description="Helical" evidence="6">
    <location>
        <begin position="350"/>
        <end position="368"/>
    </location>
</feature>
<evidence type="ECO:0000313" key="9">
    <source>
        <dbReference type="Proteomes" id="UP000530928"/>
    </source>
</evidence>
<dbReference type="InterPro" id="IPR024671">
    <property type="entry name" value="Atg22-like"/>
</dbReference>
<gene>
    <name evidence="8" type="ORF">HNR30_007755</name>
</gene>
<keyword evidence="9" id="KW-1185">Reference proteome</keyword>
<dbReference type="InterPro" id="IPR036259">
    <property type="entry name" value="MFS_trans_sf"/>
</dbReference>
<keyword evidence="4 6" id="KW-1133">Transmembrane helix</keyword>
<dbReference type="PROSITE" id="PS50850">
    <property type="entry name" value="MFS"/>
    <property type="match status" value="1"/>
</dbReference>
<evidence type="ECO:0000256" key="1">
    <source>
        <dbReference type="ARBA" id="ARBA00004651"/>
    </source>
</evidence>
<dbReference type="Pfam" id="PF11700">
    <property type="entry name" value="ATG22"/>
    <property type="match status" value="1"/>
</dbReference>
<dbReference type="EMBL" id="JACDUR010000008">
    <property type="protein sequence ID" value="MBA2896364.1"/>
    <property type="molecule type" value="Genomic_DNA"/>
</dbReference>
<reference evidence="8 9" key="1">
    <citation type="submission" date="2020-07" db="EMBL/GenBank/DDBJ databases">
        <title>Genomic Encyclopedia of Type Strains, Phase IV (KMG-IV): sequencing the most valuable type-strain genomes for metagenomic binning, comparative biology and taxonomic classification.</title>
        <authorList>
            <person name="Goeker M."/>
        </authorList>
    </citation>
    <scope>NUCLEOTIDE SEQUENCE [LARGE SCALE GENOMIC DNA]</scope>
    <source>
        <strain evidence="8 9">DSM 45533</strain>
    </source>
</reference>
<dbReference type="Gene3D" id="1.20.1250.20">
    <property type="entry name" value="MFS general substrate transporter like domains"/>
    <property type="match status" value="2"/>
</dbReference>
<dbReference type="PANTHER" id="PTHR23519">
    <property type="entry name" value="AUTOPHAGY-RELATED PROTEIN 22"/>
    <property type="match status" value="1"/>
</dbReference>
<feature type="transmembrane region" description="Helical" evidence="6">
    <location>
        <begin position="131"/>
        <end position="147"/>
    </location>
</feature>
<accession>A0A7W0HUN4</accession>
<dbReference type="GO" id="GO:0005886">
    <property type="term" value="C:plasma membrane"/>
    <property type="evidence" value="ECO:0007669"/>
    <property type="project" value="UniProtKB-SubCell"/>
</dbReference>
<feature type="transmembrane region" description="Helical" evidence="6">
    <location>
        <begin position="439"/>
        <end position="458"/>
    </location>
</feature>
<protein>
    <submittedName>
        <fullName evidence="8">UMF1 family MFS transporter</fullName>
    </submittedName>
</protein>
<evidence type="ECO:0000256" key="3">
    <source>
        <dbReference type="ARBA" id="ARBA00022692"/>
    </source>
</evidence>
<evidence type="ECO:0000256" key="4">
    <source>
        <dbReference type="ARBA" id="ARBA00022989"/>
    </source>
</evidence>
<dbReference type="GO" id="GO:0022857">
    <property type="term" value="F:transmembrane transporter activity"/>
    <property type="evidence" value="ECO:0007669"/>
    <property type="project" value="InterPro"/>
</dbReference>
<comment type="subcellular location">
    <subcellularLocation>
        <location evidence="1">Cell membrane</location>
        <topology evidence="1">Multi-pass membrane protein</topology>
    </subcellularLocation>
</comment>
<feature type="transmembrane region" description="Helical" evidence="6">
    <location>
        <begin position="153"/>
        <end position="172"/>
    </location>
</feature>
<dbReference type="InterPro" id="IPR050495">
    <property type="entry name" value="ATG22/LtaA_families"/>
</dbReference>
<feature type="transmembrane region" description="Helical" evidence="6">
    <location>
        <begin position="278"/>
        <end position="294"/>
    </location>
</feature>
<dbReference type="Proteomes" id="UP000530928">
    <property type="component" value="Unassembled WGS sequence"/>
</dbReference>
<dbReference type="RefSeq" id="WP_181615051.1">
    <property type="nucleotide sequence ID" value="NZ_BAABAM010000007.1"/>
</dbReference>
<feature type="transmembrane region" description="Helical" evidence="6">
    <location>
        <begin position="314"/>
        <end position="338"/>
    </location>
</feature>
<dbReference type="AlphaFoldDB" id="A0A7W0HUN4"/>
<keyword evidence="2" id="KW-0813">Transport</keyword>
<organism evidence="8 9">
    <name type="scientific">Nonomuraea soli</name>
    <dbReference type="NCBI Taxonomy" id="1032476"/>
    <lineage>
        <taxon>Bacteria</taxon>
        <taxon>Bacillati</taxon>
        <taxon>Actinomycetota</taxon>
        <taxon>Actinomycetes</taxon>
        <taxon>Streptosporangiales</taxon>
        <taxon>Streptosporangiaceae</taxon>
        <taxon>Nonomuraea</taxon>
    </lineage>
</organism>
<evidence type="ECO:0000313" key="8">
    <source>
        <dbReference type="EMBL" id="MBA2896364.1"/>
    </source>
</evidence>
<comment type="caution">
    <text evidence="8">The sequence shown here is derived from an EMBL/GenBank/DDBJ whole genome shotgun (WGS) entry which is preliminary data.</text>
</comment>
<sequence>MTVPSPHAVFDDSPAARKREQRGWYFYDWANSAFPTTVLTVFLGPYLTEIATAAACAKDFATNATCGADTFDALVAANPGLGYIDVLGMEMRPGAFYPFVVGTAAIIQVVLMLVAGALADHTGRKKQIMGFFAYLGAAATLAMWFIADGRYLLGGLLYIVASVSFACAFVVYNSFLPEISTPDERDKVSAQGWGFGYLGGFLLLAINLGIFLGHEALGVSAGDAVRIALASAGVWWGGFTIIPLLRLRNRRPLARGAETTGQAVAGSFRQLGRTIRELRLYPLTLGFLIAYLIYNDGVQTVISFSATYASKELGLGQTIQISAILMVQLVAFFGALLLGRLARSYGAKQVVLFALVAWTIVVAVAYFLPRGSAVAFFAMGFAIAIVMGGTQALSRSLFSYVIPKGKEAEYYSLYEISDKGSTLLGSWTIALAVNLTNSYRIAILSLVVFFIIGGLMLWRLDLPKAIRAAGNEVPAKI</sequence>
<evidence type="ECO:0000259" key="7">
    <source>
        <dbReference type="PROSITE" id="PS50850"/>
    </source>
</evidence>
<dbReference type="InterPro" id="IPR020846">
    <property type="entry name" value="MFS_dom"/>
</dbReference>
<keyword evidence="3 6" id="KW-0812">Transmembrane</keyword>
<evidence type="ECO:0000256" key="5">
    <source>
        <dbReference type="ARBA" id="ARBA00023136"/>
    </source>
</evidence>
<dbReference type="PANTHER" id="PTHR23519:SF1">
    <property type="entry name" value="AUTOPHAGY-RELATED PROTEIN 22"/>
    <property type="match status" value="1"/>
</dbReference>
<evidence type="ECO:0000256" key="6">
    <source>
        <dbReference type="SAM" id="Phobius"/>
    </source>
</evidence>
<feature type="transmembrane region" description="Helical" evidence="6">
    <location>
        <begin position="95"/>
        <end position="119"/>
    </location>
</feature>
<keyword evidence="5 6" id="KW-0472">Membrane</keyword>
<feature type="transmembrane region" description="Helical" evidence="6">
    <location>
        <begin position="224"/>
        <end position="245"/>
    </location>
</feature>
<evidence type="ECO:0000256" key="2">
    <source>
        <dbReference type="ARBA" id="ARBA00022448"/>
    </source>
</evidence>
<name>A0A7W0HUN4_9ACTN</name>
<feature type="transmembrane region" description="Helical" evidence="6">
    <location>
        <begin position="193"/>
        <end position="212"/>
    </location>
</feature>
<feature type="transmembrane region" description="Helical" evidence="6">
    <location>
        <begin position="374"/>
        <end position="393"/>
    </location>
</feature>
<feature type="domain" description="Major facilitator superfamily (MFS) profile" evidence="7">
    <location>
        <begin position="283"/>
        <end position="477"/>
    </location>
</feature>